<feature type="transmembrane region" description="Helical" evidence="1">
    <location>
        <begin position="21"/>
        <end position="42"/>
    </location>
</feature>
<keyword evidence="1" id="KW-0472">Membrane</keyword>
<dbReference type="EMBL" id="JBHTMP010000030">
    <property type="protein sequence ID" value="MFD1323339.1"/>
    <property type="molecule type" value="Genomic_DNA"/>
</dbReference>
<dbReference type="Pfam" id="PF14256">
    <property type="entry name" value="YwiC"/>
    <property type="match status" value="1"/>
</dbReference>
<sequence>MTRSRPPARRRPVRQFIPPQHGAWAMLVLPWLAGVLVAGFRWTHLPLFGAWLTGYLLSYYALQAVKTRRPRRFRDQLLAYGPPTVLLGGLVLAVHPDLLWYAPAYAVLLVANAVYAWRRKERALVNDLASVLQSCLMVLVAATVADVPVEQVSGVFLAVLAYFTGTVLYVKTMIRERGSAGYRVVSVVYHLVVFALAAWADWLLGALFAILLARAWVLPGRKLTPKQVGILEIVNSVLLLVVVVVV</sequence>
<evidence type="ECO:0000256" key="1">
    <source>
        <dbReference type="SAM" id="Phobius"/>
    </source>
</evidence>
<reference evidence="3" key="1">
    <citation type="journal article" date="2019" name="Int. J. Syst. Evol. Microbiol.">
        <title>The Global Catalogue of Microorganisms (GCM) 10K type strain sequencing project: providing services to taxonomists for standard genome sequencing and annotation.</title>
        <authorList>
            <consortium name="The Broad Institute Genomics Platform"/>
            <consortium name="The Broad Institute Genome Sequencing Center for Infectious Disease"/>
            <person name="Wu L."/>
            <person name="Ma J."/>
        </authorList>
    </citation>
    <scope>NUCLEOTIDE SEQUENCE [LARGE SCALE GENOMIC DNA]</scope>
    <source>
        <strain evidence="3">JCM 31037</strain>
    </source>
</reference>
<keyword evidence="1" id="KW-0812">Transmembrane</keyword>
<protein>
    <submittedName>
        <fullName evidence="2">YwiC-like family protein</fullName>
    </submittedName>
</protein>
<evidence type="ECO:0000313" key="2">
    <source>
        <dbReference type="EMBL" id="MFD1323339.1"/>
    </source>
</evidence>
<dbReference type="Proteomes" id="UP001597260">
    <property type="component" value="Unassembled WGS sequence"/>
</dbReference>
<feature type="transmembrane region" description="Helical" evidence="1">
    <location>
        <begin position="48"/>
        <end position="65"/>
    </location>
</feature>
<feature type="transmembrane region" description="Helical" evidence="1">
    <location>
        <begin position="191"/>
        <end position="216"/>
    </location>
</feature>
<dbReference type="InterPro" id="IPR025576">
    <property type="entry name" value="YwiC"/>
</dbReference>
<organism evidence="2 3">
    <name type="scientific">Micromonospora sonneratiae</name>
    <dbReference type="NCBI Taxonomy" id="1184706"/>
    <lineage>
        <taxon>Bacteria</taxon>
        <taxon>Bacillati</taxon>
        <taxon>Actinomycetota</taxon>
        <taxon>Actinomycetes</taxon>
        <taxon>Micromonosporales</taxon>
        <taxon>Micromonosporaceae</taxon>
        <taxon>Micromonospora</taxon>
    </lineage>
</organism>
<proteinExistence type="predicted"/>
<gene>
    <name evidence="2" type="ORF">ACFQ4H_19820</name>
</gene>
<feature type="transmembrane region" description="Helical" evidence="1">
    <location>
        <begin position="151"/>
        <end position="170"/>
    </location>
</feature>
<feature type="transmembrane region" description="Helical" evidence="1">
    <location>
        <begin position="124"/>
        <end position="145"/>
    </location>
</feature>
<accession>A0ABW3YJ66</accession>
<evidence type="ECO:0000313" key="3">
    <source>
        <dbReference type="Proteomes" id="UP001597260"/>
    </source>
</evidence>
<feature type="transmembrane region" description="Helical" evidence="1">
    <location>
        <begin position="228"/>
        <end position="245"/>
    </location>
</feature>
<feature type="transmembrane region" description="Helical" evidence="1">
    <location>
        <begin position="77"/>
        <end position="94"/>
    </location>
</feature>
<keyword evidence="3" id="KW-1185">Reference proteome</keyword>
<comment type="caution">
    <text evidence="2">The sequence shown here is derived from an EMBL/GenBank/DDBJ whole genome shotgun (WGS) entry which is preliminary data.</text>
</comment>
<name>A0ABW3YJ66_9ACTN</name>
<dbReference type="RefSeq" id="WP_377572488.1">
    <property type="nucleotide sequence ID" value="NZ_JBHTMP010000030.1"/>
</dbReference>
<feature type="transmembrane region" description="Helical" evidence="1">
    <location>
        <begin position="100"/>
        <end position="117"/>
    </location>
</feature>
<keyword evidence="1" id="KW-1133">Transmembrane helix</keyword>